<dbReference type="GO" id="GO:0016757">
    <property type="term" value="F:glycosyltransferase activity"/>
    <property type="evidence" value="ECO:0007669"/>
    <property type="project" value="UniProtKB-KW"/>
</dbReference>
<evidence type="ECO:0000256" key="6">
    <source>
        <dbReference type="ARBA" id="ARBA00030350"/>
    </source>
</evidence>
<keyword evidence="4" id="KW-0294">Fucose metabolism</keyword>
<comment type="similarity">
    <text evidence="1">Belongs to the glycosyltransferase GT106 family.</text>
</comment>
<dbReference type="Proteomes" id="UP000325081">
    <property type="component" value="Unassembled WGS sequence"/>
</dbReference>
<keyword evidence="8" id="KW-1185">Reference proteome</keyword>
<dbReference type="OrthoDB" id="1714265at2759"/>
<dbReference type="PANTHER" id="PTHR31288:SF10">
    <property type="entry name" value="PROTEIN ESMERALDA 1"/>
    <property type="match status" value="1"/>
</dbReference>
<evidence type="ECO:0000256" key="3">
    <source>
        <dbReference type="ARBA" id="ARBA00022679"/>
    </source>
</evidence>
<dbReference type="AlphaFoldDB" id="A0A5A7Q3U8"/>
<dbReference type="InterPro" id="IPR024709">
    <property type="entry name" value="FucosylTrfase_pln"/>
</dbReference>
<sequence>MSSKGLPESNGYIFVEANGGLNQQRTSICNAVAVAGYLNATLVILNFHFHSIWRDQSKFGDIYDEDFFIKTLENDVRIVRTISGHIMERFDYNMSNVHNFRIKAWSSVKYYTDTVLPKLLEEKIIRISPFAISHYGSRTLGCYSGIRASTRAMCQRGRWAPVRGVDVISHIGCEGERSMPYKWLWIPSLV</sequence>
<evidence type="ECO:0000313" key="8">
    <source>
        <dbReference type="Proteomes" id="UP000325081"/>
    </source>
</evidence>
<keyword evidence="3 7" id="KW-0808">Transferase</keyword>
<reference evidence="8" key="1">
    <citation type="journal article" date="2019" name="Curr. Biol.">
        <title>Genome Sequence of Striga asiatica Provides Insight into the Evolution of Plant Parasitism.</title>
        <authorList>
            <person name="Yoshida S."/>
            <person name="Kim S."/>
            <person name="Wafula E.K."/>
            <person name="Tanskanen J."/>
            <person name="Kim Y.M."/>
            <person name="Honaas L."/>
            <person name="Yang Z."/>
            <person name="Spallek T."/>
            <person name="Conn C.E."/>
            <person name="Ichihashi Y."/>
            <person name="Cheong K."/>
            <person name="Cui S."/>
            <person name="Der J.P."/>
            <person name="Gundlach H."/>
            <person name="Jiao Y."/>
            <person name="Hori C."/>
            <person name="Ishida J.K."/>
            <person name="Kasahara H."/>
            <person name="Kiba T."/>
            <person name="Kim M.S."/>
            <person name="Koo N."/>
            <person name="Laohavisit A."/>
            <person name="Lee Y.H."/>
            <person name="Lumba S."/>
            <person name="McCourt P."/>
            <person name="Mortimer J.C."/>
            <person name="Mutuku J.M."/>
            <person name="Nomura T."/>
            <person name="Sasaki-Sekimoto Y."/>
            <person name="Seto Y."/>
            <person name="Wang Y."/>
            <person name="Wakatake T."/>
            <person name="Sakakibara H."/>
            <person name="Demura T."/>
            <person name="Yamaguchi S."/>
            <person name="Yoneyama K."/>
            <person name="Manabe R.I."/>
            <person name="Nelson D.C."/>
            <person name="Schulman A.H."/>
            <person name="Timko M.P."/>
            <person name="dePamphilis C.W."/>
            <person name="Choi D."/>
            <person name="Shirasu K."/>
        </authorList>
    </citation>
    <scope>NUCLEOTIDE SEQUENCE [LARGE SCALE GENOMIC DNA]</scope>
    <source>
        <strain evidence="8">cv. UVA1</strain>
    </source>
</reference>
<keyword evidence="5" id="KW-0119">Carbohydrate metabolism</keyword>
<name>A0A5A7Q3U8_STRAF</name>
<accession>A0A5A7Q3U8</accession>
<evidence type="ECO:0000256" key="1">
    <source>
        <dbReference type="ARBA" id="ARBA00007737"/>
    </source>
</evidence>
<evidence type="ECO:0000256" key="4">
    <source>
        <dbReference type="ARBA" id="ARBA00023253"/>
    </source>
</evidence>
<evidence type="ECO:0000313" key="7">
    <source>
        <dbReference type="EMBL" id="GER39819.1"/>
    </source>
</evidence>
<protein>
    <recommendedName>
        <fullName evidence="6">O-fucosyltransferase family protein</fullName>
    </recommendedName>
</protein>
<dbReference type="PANTHER" id="PTHR31288">
    <property type="entry name" value="O-FUCOSYLTRANSFERASE FAMILY PROTEIN"/>
    <property type="match status" value="1"/>
</dbReference>
<keyword evidence="2 7" id="KW-0328">Glycosyltransferase</keyword>
<dbReference type="Pfam" id="PF10250">
    <property type="entry name" value="O-FucT"/>
    <property type="match status" value="1"/>
</dbReference>
<dbReference type="EMBL" id="BKCP01005739">
    <property type="protein sequence ID" value="GER39819.1"/>
    <property type="molecule type" value="Genomic_DNA"/>
</dbReference>
<evidence type="ECO:0000256" key="5">
    <source>
        <dbReference type="ARBA" id="ARBA00023277"/>
    </source>
</evidence>
<evidence type="ECO:0000256" key="2">
    <source>
        <dbReference type="ARBA" id="ARBA00022676"/>
    </source>
</evidence>
<dbReference type="GO" id="GO:0006004">
    <property type="term" value="P:fucose metabolic process"/>
    <property type="evidence" value="ECO:0007669"/>
    <property type="project" value="UniProtKB-KW"/>
</dbReference>
<gene>
    <name evidence="7" type="ORF">STAS_16449</name>
</gene>
<comment type="caution">
    <text evidence="7">The sequence shown here is derived from an EMBL/GenBank/DDBJ whole genome shotgun (WGS) entry which is preliminary data.</text>
</comment>
<organism evidence="7 8">
    <name type="scientific">Striga asiatica</name>
    <name type="common">Asiatic witchweed</name>
    <name type="synonym">Buchnera asiatica</name>
    <dbReference type="NCBI Taxonomy" id="4170"/>
    <lineage>
        <taxon>Eukaryota</taxon>
        <taxon>Viridiplantae</taxon>
        <taxon>Streptophyta</taxon>
        <taxon>Embryophyta</taxon>
        <taxon>Tracheophyta</taxon>
        <taxon>Spermatophyta</taxon>
        <taxon>Magnoliopsida</taxon>
        <taxon>eudicotyledons</taxon>
        <taxon>Gunneridae</taxon>
        <taxon>Pentapetalae</taxon>
        <taxon>asterids</taxon>
        <taxon>lamiids</taxon>
        <taxon>Lamiales</taxon>
        <taxon>Orobanchaceae</taxon>
        <taxon>Buchnereae</taxon>
        <taxon>Striga</taxon>
    </lineage>
</organism>
<proteinExistence type="inferred from homology"/>
<dbReference type="InterPro" id="IPR019378">
    <property type="entry name" value="GDP-Fuc_O-FucTrfase"/>
</dbReference>